<dbReference type="InterPro" id="IPR013154">
    <property type="entry name" value="ADH-like_N"/>
</dbReference>
<dbReference type="EMBL" id="BQKY01000003">
    <property type="protein sequence ID" value="GJN88832.1"/>
    <property type="molecule type" value="Genomic_DNA"/>
</dbReference>
<dbReference type="EC" id="3.4.22.40" evidence="2"/>
<dbReference type="GO" id="GO:0043418">
    <property type="term" value="P:homocysteine catabolic process"/>
    <property type="evidence" value="ECO:0007669"/>
    <property type="project" value="TreeGrafter"/>
</dbReference>
<dbReference type="Proteomes" id="UP001342314">
    <property type="component" value="Unassembled WGS sequence"/>
</dbReference>
<dbReference type="PROSITE" id="PS00059">
    <property type="entry name" value="ADH_ZINC"/>
    <property type="match status" value="1"/>
</dbReference>
<dbReference type="Pfam" id="PF00107">
    <property type="entry name" value="ADH_zinc_N"/>
    <property type="match status" value="1"/>
</dbReference>
<evidence type="ECO:0000256" key="10">
    <source>
        <dbReference type="ARBA" id="ARBA00030627"/>
    </source>
</evidence>
<keyword evidence="14" id="KW-0479">Metal-binding</keyword>
<dbReference type="CDD" id="cd00585">
    <property type="entry name" value="Peptidase_C1B"/>
    <property type="match status" value="1"/>
</dbReference>
<proteinExistence type="inferred from homology"/>
<name>A0AAV5GHK5_9BASI</name>
<sequence>MSISLAQVDAWHDDLAGDKTYSLAKTIMSRTNMKIVLQDREAKIADQMIFNVQVSTEGEPVANQLSSGRCWLFATCNVVRIFTSRKYNLGEFQLSQSYLYFMDHLSKANWFLEQCIALHEEPLDSRLMQFCMKDMPAQDGGQWDLAVALVEEFGLVPQSVFPESWNTSHSGPLDALLTSKLREMGLVLRASMGRAAQMGSKRDAMASVRLQKDDMLKEIYRILTICCGTPPKPEQPFVWEFATRDKQVKSIKTTPREFARVYAGYNCSDTIAIIHDPRNPYNRVYSVERLGNVVGGRPVRYLNLPLNVIKRIAIKVLKADYPLWFGCDVTKSSNTVEGYMDIRLFEYEACFGTTLNMDKRQRLMTEDSAMDHAMMFTAVHLDADGNPVRWRVENSWGPDRCNKGFLVMTDDWFSEYLYQIVSPRKFVPHELLDIYDHHPVTMFPPWDPFEKDAPFVWQEVELHDPEDNEVLIEVVACGGAFPSPFPNVTGHEGSGVVLKAGKSVTRVKEGDKVLCSFNHCSECGPCQTGHPAACEGFGAVNFGRLRSSAVGQKPGLSGSNGGDLYGAFFGQSTFAKHAVVMENSCVKVPDDTDLITLAPLGCGLQLKPEKDSTLAISGLGAVGVSALLAAKYLGVQTIIVVDVVPAKLELAKQFGATHVFNARDADVVDQVKAITPYKGGVKYFVECSGSVPALKAAWAMTANMGTLLSAGTPGPGVQPPFGVFENLVGCKTYIGLCEGDSNPPEFIPFLAKLYADGHFPIDKISKAFPYDKLEEALHAMHVGETIKPILVFT</sequence>
<dbReference type="InterPro" id="IPR011032">
    <property type="entry name" value="GroES-like_sf"/>
</dbReference>
<evidence type="ECO:0000256" key="13">
    <source>
        <dbReference type="ARBA" id="ARBA00032353"/>
    </source>
</evidence>
<evidence type="ECO:0000313" key="17">
    <source>
        <dbReference type="Proteomes" id="UP001342314"/>
    </source>
</evidence>
<protein>
    <recommendedName>
        <fullName evidence="3">Cysteine proteinase 1, mitochondrial</fullName>
        <ecNumber evidence="2">3.4.22.40</ecNumber>
    </recommendedName>
    <alternativeName>
        <fullName evidence="10">Bleomycin hydrolase</fullName>
    </alternativeName>
    <alternativeName>
        <fullName evidence="13">Homocysteine-thiolactonase</fullName>
    </alternativeName>
    <alternativeName>
        <fullName evidence="11">Leucine aminopeptidase 3</fullName>
    </alternativeName>
    <alternativeName>
        <fullName evidence="12">Y3</fullName>
    </alternativeName>
</protein>
<dbReference type="InterPro" id="IPR004134">
    <property type="entry name" value="Peptidase_C1B"/>
</dbReference>
<accession>A0AAV5GHK5</accession>
<dbReference type="Gene3D" id="3.90.70.10">
    <property type="entry name" value="Cysteine proteinases"/>
    <property type="match status" value="1"/>
</dbReference>
<keyword evidence="7" id="KW-0560">Oxidoreductase</keyword>
<dbReference type="InterPro" id="IPR036291">
    <property type="entry name" value="NAD(P)-bd_dom_sf"/>
</dbReference>
<dbReference type="Pfam" id="PF03051">
    <property type="entry name" value="Peptidase_C1_2"/>
    <property type="match status" value="1"/>
</dbReference>
<dbReference type="InterPro" id="IPR002328">
    <property type="entry name" value="ADH_Zn_CS"/>
</dbReference>
<keyword evidence="17" id="KW-1185">Reference proteome</keyword>
<dbReference type="PANTHER" id="PTHR10363">
    <property type="entry name" value="BLEOMYCIN HYDROLASE"/>
    <property type="match status" value="1"/>
</dbReference>
<dbReference type="Pfam" id="PF08240">
    <property type="entry name" value="ADH_N"/>
    <property type="match status" value="1"/>
</dbReference>
<evidence type="ECO:0000256" key="7">
    <source>
        <dbReference type="ARBA" id="ARBA00023002"/>
    </source>
</evidence>
<dbReference type="SUPFAM" id="SSF50129">
    <property type="entry name" value="GroES-like"/>
    <property type="match status" value="1"/>
</dbReference>
<evidence type="ECO:0000256" key="3">
    <source>
        <dbReference type="ARBA" id="ARBA00016900"/>
    </source>
</evidence>
<dbReference type="InterPro" id="IPR013149">
    <property type="entry name" value="ADH-like_C"/>
</dbReference>
<comment type="catalytic activity">
    <reaction evidence="1">
        <text>Inactivates bleomycin B2 (a cytotoxic glycometallopeptide) by hydrolysis of a carboxyamide bond of beta-aminoalanine, but also shows general aminopeptidase activity. The specificity varies somewhat with source, but amino acid arylamides of Met, Leu and Ala are preferred.</text>
        <dbReference type="EC" id="3.4.22.40"/>
    </reaction>
</comment>
<comment type="caution">
    <text evidence="16">The sequence shown here is derived from an EMBL/GenBank/DDBJ whole genome shotgun (WGS) entry which is preliminary data.</text>
</comment>
<dbReference type="SMART" id="SM00829">
    <property type="entry name" value="PKS_ER"/>
    <property type="match status" value="1"/>
</dbReference>
<evidence type="ECO:0000256" key="6">
    <source>
        <dbReference type="ARBA" id="ARBA00022807"/>
    </source>
</evidence>
<reference evidence="16 17" key="1">
    <citation type="submission" date="2021-12" db="EMBL/GenBank/DDBJ databases">
        <title>High titer production of polyol ester of fatty acids by Rhodotorula paludigena BS15 towards product separation-free biomass refinery.</title>
        <authorList>
            <person name="Mano J."/>
            <person name="Ono H."/>
            <person name="Tanaka T."/>
            <person name="Naito K."/>
            <person name="Sushida H."/>
            <person name="Ike M."/>
            <person name="Tokuyasu K."/>
            <person name="Kitaoka M."/>
        </authorList>
    </citation>
    <scope>NUCLEOTIDE SEQUENCE [LARGE SCALE GENOMIC DNA]</scope>
    <source>
        <strain evidence="16 17">BS15</strain>
    </source>
</reference>
<keyword evidence="5" id="KW-0378">Hydrolase</keyword>
<dbReference type="Gene3D" id="3.40.50.720">
    <property type="entry name" value="NAD(P)-binding Rossmann-like Domain"/>
    <property type="match status" value="1"/>
</dbReference>
<evidence type="ECO:0000256" key="4">
    <source>
        <dbReference type="ARBA" id="ARBA00022670"/>
    </source>
</evidence>
<dbReference type="GO" id="GO:0006508">
    <property type="term" value="P:proteolysis"/>
    <property type="evidence" value="ECO:0007669"/>
    <property type="project" value="UniProtKB-KW"/>
</dbReference>
<evidence type="ECO:0000259" key="15">
    <source>
        <dbReference type="SMART" id="SM00829"/>
    </source>
</evidence>
<evidence type="ECO:0000256" key="8">
    <source>
        <dbReference type="ARBA" id="ARBA00025347"/>
    </source>
</evidence>
<keyword evidence="4" id="KW-0645">Protease</keyword>
<evidence type="ECO:0000256" key="11">
    <source>
        <dbReference type="ARBA" id="ARBA00031564"/>
    </source>
</evidence>
<comment type="cofactor">
    <cofactor evidence="14">
        <name>Zn(2+)</name>
        <dbReference type="ChEBI" id="CHEBI:29105"/>
    </cofactor>
</comment>
<gene>
    <name evidence="16" type="ORF">Rhopal_001803-T1</name>
</gene>
<dbReference type="AlphaFoldDB" id="A0AAV5GHK5"/>
<evidence type="ECO:0000256" key="5">
    <source>
        <dbReference type="ARBA" id="ARBA00022801"/>
    </source>
</evidence>
<evidence type="ECO:0000313" key="16">
    <source>
        <dbReference type="EMBL" id="GJN88832.1"/>
    </source>
</evidence>
<keyword evidence="6" id="KW-0788">Thiol protease</keyword>
<dbReference type="SUPFAM" id="SSF54001">
    <property type="entry name" value="Cysteine proteinases"/>
    <property type="match status" value="1"/>
</dbReference>
<dbReference type="InterPro" id="IPR038765">
    <property type="entry name" value="Papain-like_cys_pep_sf"/>
</dbReference>
<dbReference type="CDD" id="cd08278">
    <property type="entry name" value="benzyl_alcohol_DH"/>
    <property type="match status" value="1"/>
</dbReference>
<organism evidence="16 17">
    <name type="scientific">Rhodotorula paludigena</name>
    <dbReference type="NCBI Taxonomy" id="86838"/>
    <lineage>
        <taxon>Eukaryota</taxon>
        <taxon>Fungi</taxon>
        <taxon>Dikarya</taxon>
        <taxon>Basidiomycota</taxon>
        <taxon>Pucciniomycotina</taxon>
        <taxon>Microbotryomycetes</taxon>
        <taxon>Sporidiobolales</taxon>
        <taxon>Sporidiobolaceae</taxon>
        <taxon>Rhodotorula</taxon>
    </lineage>
</organism>
<keyword evidence="14" id="KW-0862">Zinc</keyword>
<evidence type="ECO:0000256" key="12">
    <source>
        <dbReference type="ARBA" id="ARBA00031859"/>
    </source>
</evidence>
<evidence type="ECO:0000256" key="14">
    <source>
        <dbReference type="RuleBase" id="RU361277"/>
    </source>
</evidence>
<comment type="subunit">
    <text evidence="9">Homohexamer. Binds to nucleic acids. Binds single-stranded DNA and RNA with higher affinity than double-stranded DNA.</text>
</comment>
<dbReference type="GO" id="GO:0016491">
    <property type="term" value="F:oxidoreductase activity"/>
    <property type="evidence" value="ECO:0007669"/>
    <property type="project" value="UniProtKB-KW"/>
</dbReference>
<dbReference type="SUPFAM" id="SSF51735">
    <property type="entry name" value="NAD(P)-binding Rossmann-fold domains"/>
    <property type="match status" value="1"/>
</dbReference>
<dbReference type="GO" id="GO:0009636">
    <property type="term" value="P:response to toxic substance"/>
    <property type="evidence" value="ECO:0007669"/>
    <property type="project" value="TreeGrafter"/>
</dbReference>
<comment type="function">
    <text evidence="8">The normal physiological role of the enzyme is unknown, but it is not essential for the viability of yeast cells. Has aminopeptidase activity, shortening substrate peptides sequentially by 1 amino acid. Has bleomycin hydrolase activity, which can protect the cell from the toxic effects of bleomycin. Has homocysteine-thiolactonase activity, protecting the cell against homocysteine toxicity. Acts as a repressor in the GAL4 regulatory system, but this does not require either the peptidase or nucleic acid-binding activities.</text>
</comment>
<feature type="domain" description="Enoyl reductase (ER)" evidence="15">
    <location>
        <begin position="451"/>
        <end position="790"/>
    </location>
</feature>
<dbReference type="InterPro" id="IPR000169">
    <property type="entry name" value="Pept_cys_AS"/>
</dbReference>
<dbReference type="GO" id="GO:0005737">
    <property type="term" value="C:cytoplasm"/>
    <property type="evidence" value="ECO:0007669"/>
    <property type="project" value="TreeGrafter"/>
</dbReference>
<evidence type="ECO:0000256" key="9">
    <source>
        <dbReference type="ARBA" id="ARBA00026080"/>
    </source>
</evidence>
<dbReference type="Gene3D" id="3.90.180.10">
    <property type="entry name" value="Medium-chain alcohol dehydrogenases, catalytic domain"/>
    <property type="match status" value="1"/>
</dbReference>
<dbReference type="PANTHER" id="PTHR10363:SF2">
    <property type="entry name" value="BLEOMYCIN HYDROLASE"/>
    <property type="match status" value="1"/>
</dbReference>
<comment type="similarity">
    <text evidence="14">Belongs to the zinc-containing alcohol dehydrogenase family.</text>
</comment>
<dbReference type="PROSITE" id="PS00139">
    <property type="entry name" value="THIOL_PROTEASE_CYS"/>
    <property type="match status" value="1"/>
</dbReference>
<dbReference type="GO" id="GO:0070005">
    <property type="term" value="F:cysteine-type aminopeptidase activity"/>
    <property type="evidence" value="ECO:0007669"/>
    <property type="project" value="InterPro"/>
</dbReference>
<dbReference type="InterPro" id="IPR020843">
    <property type="entry name" value="ER"/>
</dbReference>
<evidence type="ECO:0000256" key="2">
    <source>
        <dbReference type="ARBA" id="ARBA00012465"/>
    </source>
</evidence>
<dbReference type="GO" id="GO:0008270">
    <property type="term" value="F:zinc ion binding"/>
    <property type="evidence" value="ECO:0007669"/>
    <property type="project" value="InterPro"/>
</dbReference>
<dbReference type="GO" id="GO:0004197">
    <property type="term" value="F:cysteine-type endopeptidase activity"/>
    <property type="evidence" value="ECO:0007669"/>
    <property type="project" value="UniProtKB-EC"/>
</dbReference>
<evidence type="ECO:0000256" key="1">
    <source>
        <dbReference type="ARBA" id="ARBA00000423"/>
    </source>
</evidence>